<reference evidence="1" key="1">
    <citation type="submission" date="2019-05" db="EMBL/GenBank/DDBJ databases">
        <authorList>
            <consortium name="Pathogen Informatics"/>
        </authorList>
    </citation>
    <scope>NUCLEOTIDE SEQUENCE [LARGE SCALE GENOMIC DNA]</scope>
    <source>
        <strain evidence="1">NCTC12965</strain>
    </source>
</reference>
<organism evidence="1">
    <name type="scientific">Serratia fonticola</name>
    <dbReference type="NCBI Taxonomy" id="47917"/>
    <lineage>
        <taxon>Bacteria</taxon>
        <taxon>Pseudomonadati</taxon>
        <taxon>Pseudomonadota</taxon>
        <taxon>Gammaproteobacteria</taxon>
        <taxon>Enterobacterales</taxon>
        <taxon>Yersiniaceae</taxon>
        <taxon>Serratia</taxon>
    </lineage>
</organism>
<sequence length="186" mass="21781">MAISFWAMVNPKGRLQSILMYLLIKKMQIKLTVNEKNVELDEFLDEEEMELSPFHFSLIELSQYVNGYIDIVFNDDDKITLDLFSDFSVCLDDIVDSINAAKLSSIKKETIWFCEQGSDFYIDYEVKEDVMVLSFRKGKGVGMINKNVSDFTVEIYNSEYIQHWMKIFDELATLFERKLNKKCVTI</sequence>
<evidence type="ECO:0000313" key="1">
    <source>
        <dbReference type="EMBL" id="VTR57547.1"/>
    </source>
</evidence>
<name>A0A4U9WEI3_SERFO</name>
<gene>
    <name evidence="1" type="ORF">NCTC12965_07409</name>
</gene>
<dbReference type="AlphaFoldDB" id="A0A4U9WEI3"/>
<protein>
    <submittedName>
        <fullName evidence="1">Uncharacterized protein</fullName>
    </submittedName>
</protein>
<accession>A0A4U9WEI3</accession>
<dbReference type="EMBL" id="CABEEZ010000144">
    <property type="protein sequence ID" value="VTR57547.1"/>
    <property type="molecule type" value="Genomic_DNA"/>
</dbReference>
<proteinExistence type="predicted"/>